<dbReference type="SUPFAM" id="SSF53335">
    <property type="entry name" value="S-adenosyl-L-methionine-dependent methyltransferases"/>
    <property type="match status" value="1"/>
</dbReference>
<evidence type="ECO:0000256" key="6">
    <source>
        <dbReference type="ARBA" id="ARBA00047942"/>
    </source>
</evidence>
<evidence type="ECO:0000256" key="7">
    <source>
        <dbReference type="RuleBase" id="RU361257"/>
    </source>
</evidence>
<evidence type="ECO:0000256" key="4">
    <source>
        <dbReference type="ARBA" id="ARBA00022679"/>
    </source>
</evidence>
<dbReference type="InterPro" id="IPR001387">
    <property type="entry name" value="Cro/C1-type_HTH"/>
</dbReference>
<dbReference type="Gene3D" id="1.10.1020.10">
    <property type="entry name" value="Adenine-specific Methyltransferase, Domain 2"/>
    <property type="match status" value="1"/>
</dbReference>
<dbReference type="STRING" id="1318617.MGM1_5020"/>
<evidence type="ECO:0000256" key="2">
    <source>
        <dbReference type="ARBA" id="ARBA00011900"/>
    </source>
</evidence>
<dbReference type="GO" id="GO:1904047">
    <property type="term" value="F:S-adenosyl-L-methionine binding"/>
    <property type="evidence" value="ECO:0007669"/>
    <property type="project" value="TreeGrafter"/>
</dbReference>
<evidence type="ECO:0000313" key="9">
    <source>
        <dbReference type="EMBL" id="AIV03863.1"/>
    </source>
</evidence>
<dbReference type="PRINTS" id="PR00505">
    <property type="entry name" value="D12N6MTFRASE"/>
</dbReference>
<dbReference type="eggNOG" id="COG0338">
    <property type="taxonomic scope" value="Bacteria"/>
</dbReference>
<dbReference type="Proteomes" id="UP000030066">
    <property type="component" value="Chromosome"/>
</dbReference>
<keyword evidence="4 7" id="KW-0808">Transferase</keyword>
<evidence type="ECO:0000256" key="3">
    <source>
        <dbReference type="ARBA" id="ARBA00022603"/>
    </source>
</evidence>
<proteinExistence type="inferred from homology"/>
<dbReference type="GO" id="GO:0032259">
    <property type="term" value="P:methylation"/>
    <property type="evidence" value="ECO:0007669"/>
    <property type="project" value="UniProtKB-KW"/>
</dbReference>
<dbReference type="AlphaFoldDB" id="A0A097STE2"/>
<dbReference type="PANTHER" id="PTHR30481">
    <property type="entry name" value="DNA ADENINE METHYLASE"/>
    <property type="match status" value="1"/>
</dbReference>
<dbReference type="EMBL" id="CP007711">
    <property type="protein sequence ID" value="AIV03863.1"/>
    <property type="molecule type" value="Genomic_DNA"/>
</dbReference>
<protein>
    <recommendedName>
        <fullName evidence="2 7">Site-specific DNA-methyltransferase (adenine-specific)</fullName>
        <ecNumber evidence="2 7">2.1.1.72</ecNumber>
    </recommendedName>
</protein>
<dbReference type="InterPro" id="IPR023095">
    <property type="entry name" value="Ade_MeTrfase_dom_2"/>
</dbReference>
<dbReference type="CDD" id="cd00093">
    <property type="entry name" value="HTH_XRE"/>
    <property type="match status" value="1"/>
</dbReference>
<dbReference type="PANTHER" id="PTHR30481:SF3">
    <property type="entry name" value="DNA ADENINE METHYLASE"/>
    <property type="match status" value="1"/>
</dbReference>
<comment type="similarity">
    <text evidence="1 7">Belongs to the N(4)/N(6)-methyltransferase family.</text>
</comment>
<dbReference type="InterPro" id="IPR012327">
    <property type="entry name" value="MeTrfase_D12"/>
</dbReference>
<keyword evidence="5 7" id="KW-0949">S-adenosyl-L-methionine</keyword>
<dbReference type="Pfam" id="PF02086">
    <property type="entry name" value="MethyltransfD12"/>
    <property type="match status" value="1"/>
</dbReference>
<keyword evidence="3 7" id="KW-0489">Methyltransferase</keyword>
<dbReference type="HOGENOM" id="CLU_063430_0_0_14"/>
<dbReference type="InterPro" id="IPR002052">
    <property type="entry name" value="DNA_methylase_N6_adenine_CS"/>
</dbReference>
<dbReference type="Gene3D" id="1.10.260.40">
    <property type="entry name" value="lambda repressor-like DNA-binding domains"/>
    <property type="match status" value="1"/>
</dbReference>
<comment type="catalytic activity">
    <reaction evidence="6 7">
        <text>a 2'-deoxyadenosine in DNA + S-adenosyl-L-methionine = an N(6)-methyl-2'-deoxyadenosine in DNA + S-adenosyl-L-homocysteine + H(+)</text>
        <dbReference type="Rhea" id="RHEA:15197"/>
        <dbReference type="Rhea" id="RHEA-COMP:12418"/>
        <dbReference type="Rhea" id="RHEA-COMP:12419"/>
        <dbReference type="ChEBI" id="CHEBI:15378"/>
        <dbReference type="ChEBI" id="CHEBI:57856"/>
        <dbReference type="ChEBI" id="CHEBI:59789"/>
        <dbReference type="ChEBI" id="CHEBI:90615"/>
        <dbReference type="ChEBI" id="CHEBI:90616"/>
        <dbReference type="EC" id="2.1.1.72"/>
    </reaction>
</comment>
<dbReference type="Gene3D" id="3.40.50.150">
    <property type="entry name" value="Vaccinia Virus protein VP39"/>
    <property type="match status" value="1"/>
</dbReference>
<dbReference type="NCBIfam" id="TIGR00571">
    <property type="entry name" value="dam"/>
    <property type="match status" value="1"/>
</dbReference>
<organism evidence="9 10">
    <name type="scientific">Candidatus Malacoplasma girerdii</name>
    <dbReference type="NCBI Taxonomy" id="1318617"/>
    <lineage>
        <taxon>Bacteria</taxon>
        <taxon>Bacillati</taxon>
        <taxon>Mycoplasmatota</taxon>
        <taxon>Mycoplasmoidales</taxon>
        <taxon>Mycoplasmoidaceae</taxon>
        <taxon>Malacoplasma</taxon>
    </lineage>
</organism>
<keyword evidence="10" id="KW-1185">Reference proteome</keyword>
<dbReference type="GO" id="GO:0009307">
    <property type="term" value="P:DNA restriction-modification system"/>
    <property type="evidence" value="ECO:0007669"/>
    <property type="project" value="InterPro"/>
</dbReference>
<evidence type="ECO:0000259" key="8">
    <source>
        <dbReference type="PROSITE" id="PS50943"/>
    </source>
</evidence>
<dbReference type="REBASE" id="95963">
    <property type="entry name" value="M.MspM1ORF5020P"/>
</dbReference>
<dbReference type="Pfam" id="PF01381">
    <property type="entry name" value="HTH_3"/>
    <property type="match status" value="1"/>
</dbReference>
<dbReference type="EC" id="2.1.1.72" evidence="2 7"/>
<sequence>MIIETFANNLRYYRKKQNLSLKELAKISNIDCAQICRIEQGKLNITIASVEKLSKALNLPISHFFLNPKKELNPFVKWAGGKRQILGKLRKLMPSEFNNYFEPFVGGGALLFDIQPTHAFINDLNGELISAYKCFKNKKCFLKLKKMLKEHESNHNENYFLKIRSLDQTESFNSLPNEVKAARMIYLNKSCFNGLYRVNSKGFFNVPSNKKEKIITFDENNFNNIYEYFKNNQIEVTSVDFEKAVNKAKSGDFVYFDPPYDVIKKDTFTSYTKNEFNKDEQIRLANVLKKLSKKGVRVMLSNHNTPLIQKLYHGFNFHYVQAKRMINSNGSKRGPIVEVIITNY</sequence>
<dbReference type="InterPro" id="IPR029063">
    <property type="entry name" value="SAM-dependent_MTases_sf"/>
</dbReference>
<dbReference type="GO" id="GO:0043565">
    <property type="term" value="F:sequence-specific DNA binding"/>
    <property type="evidence" value="ECO:0007669"/>
    <property type="project" value="TreeGrafter"/>
</dbReference>
<accession>A0A097STE2</accession>
<evidence type="ECO:0000313" key="10">
    <source>
        <dbReference type="Proteomes" id="UP000030066"/>
    </source>
</evidence>
<name>A0A097STE2_9BACT</name>
<evidence type="ECO:0000256" key="5">
    <source>
        <dbReference type="ARBA" id="ARBA00022691"/>
    </source>
</evidence>
<dbReference type="KEGG" id="mgj:MGM1_5020"/>
<dbReference type="SUPFAM" id="SSF47413">
    <property type="entry name" value="lambda repressor-like DNA-binding domains"/>
    <property type="match status" value="1"/>
</dbReference>
<evidence type="ECO:0000256" key="1">
    <source>
        <dbReference type="ARBA" id="ARBA00006594"/>
    </source>
</evidence>
<dbReference type="PROSITE" id="PS00092">
    <property type="entry name" value="N6_MTASE"/>
    <property type="match status" value="1"/>
</dbReference>
<reference evidence="9 10" key="1">
    <citation type="journal article" date="2014" name="PLoS ONE">
        <title>An emerging Mycoplasma associated with trichomoniasis, vaginal infection and disease.</title>
        <authorList>
            <consortium name="Vaginal Microbiome Consortium"/>
            <person name="Fettweis J.M."/>
            <person name="Serrano M.G."/>
            <person name="Huang B."/>
            <person name="Brooks J.P."/>
            <person name="Glascock A.L."/>
            <person name="Sheth N.U."/>
            <person name="Strauss J.F.III."/>
            <person name="Jefferson K.K."/>
            <person name="Buck G.A."/>
        </authorList>
    </citation>
    <scope>NUCLEOTIDE SEQUENCE [LARGE SCALE GENOMIC DNA]</scope>
    <source>
        <strain evidence="9 10">VCU_M1</strain>
    </source>
</reference>
<dbReference type="GO" id="GO:0006298">
    <property type="term" value="P:mismatch repair"/>
    <property type="evidence" value="ECO:0007669"/>
    <property type="project" value="TreeGrafter"/>
</dbReference>
<dbReference type="InterPro" id="IPR010982">
    <property type="entry name" value="Lambda_DNA-bd_dom_sf"/>
</dbReference>
<gene>
    <name evidence="9" type="ORF">MGM1_5020</name>
</gene>
<dbReference type="GO" id="GO:0009007">
    <property type="term" value="F:site-specific DNA-methyltransferase (adenine-specific) activity"/>
    <property type="evidence" value="ECO:0007669"/>
    <property type="project" value="UniProtKB-UniRule"/>
</dbReference>
<dbReference type="SMART" id="SM00530">
    <property type="entry name" value="HTH_XRE"/>
    <property type="match status" value="1"/>
</dbReference>
<dbReference type="PROSITE" id="PS50943">
    <property type="entry name" value="HTH_CROC1"/>
    <property type="match status" value="1"/>
</dbReference>
<feature type="domain" description="HTH cro/C1-type" evidence="8">
    <location>
        <begin position="10"/>
        <end position="64"/>
    </location>
</feature>